<evidence type="ECO:0000256" key="2">
    <source>
        <dbReference type="ARBA" id="ARBA00009986"/>
    </source>
</evidence>
<dbReference type="KEGG" id="nml:Namu_2485"/>
<reference evidence="8" key="1">
    <citation type="submission" date="2009-09" db="EMBL/GenBank/DDBJ databases">
        <title>The complete genome of Nakamurella multipartita DSM 44233.</title>
        <authorList>
            <consortium name="US DOE Joint Genome Institute (JGI-PGF)"/>
            <person name="Lucas S."/>
            <person name="Copeland A."/>
            <person name="Lapidus A."/>
            <person name="Glavina del Rio T."/>
            <person name="Dalin E."/>
            <person name="Tice H."/>
            <person name="Bruce D."/>
            <person name="Goodwin L."/>
            <person name="Pitluck S."/>
            <person name="Kyrpides N."/>
            <person name="Mavromatis K."/>
            <person name="Ivanova N."/>
            <person name="Ovchinnikova G."/>
            <person name="Sims D."/>
            <person name="Meincke L."/>
            <person name="Brettin T."/>
            <person name="Detter J.C."/>
            <person name="Han C."/>
            <person name="Larimer F."/>
            <person name="Land M."/>
            <person name="Hauser L."/>
            <person name="Markowitz V."/>
            <person name="Cheng J.-F."/>
            <person name="Hugenholtz P."/>
            <person name="Woyke T."/>
            <person name="Wu D."/>
            <person name="Klenk H.-P."/>
            <person name="Eisen J.A."/>
        </authorList>
    </citation>
    <scope>NUCLEOTIDE SEQUENCE [LARGE SCALE GENOMIC DNA]</scope>
    <source>
        <strain evidence="8">ATCC 700099 / DSM 44233 / CIP 104796 / JCM 9543 / NBRC 105858 / Y-104</strain>
    </source>
</reference>
<dbReference type="Gene3D" id="3.40.605.10">
    <property type="entry name" value="Aldehyde Dehydrogenase, Chain A, domain 1"/>
    <property type="match status" value="1"/>
</dbReference>
<feature type="compositionally biased region" description="Gly residues" evidence="4">
    <location>
        <begin position="478"/>
        <end position="489"/>
    </location>
</feature>
<evidence type="ECO:0000259" key="5">
    <source>
        <dbReference type="Pfam" id="PF00171"/>
    </source>
</evidence>
<evidence type="ECO:0000256" key="3">
    <source>
        <dbReference type="ARBA" id="ARBA00023002"/>
    </source>
</evidence>
<dbReference type="InterPro" id="IPR002539">
    <property type="entry name" value="MaoC-like_dom"/>
</dbReference>
<dbReference type="PANTHER" id="PTHR43111">
    <property type="entry name" value="ALDEHYDE DEHYDROGENASE B-RELATED"/>
    <property type="match status" value="1"/>
</dbReference>
<feature type="region of interest" description="Disordered" evidence="4">
    <location>
        <begin position="461"/>
        <end position="489"/>
    </location>
</feature>
<feature type="domain" description="Aldehyde dehydrogenase" evidence="5">
    <location>
        <begin position="13"/>
        <end position="442"/>
    </location>
</feature>
<dbReference type="SUPFAM" id="SSF53720">
    <property type="entry name" value="ALDH-like"/>
    <property type="match status" value="1"/>
</dbReference>
<dbReference type="InterPro" id="IPR016162">
    <property type="entry name" value="Ald_DH_N"/>
</dbReference>
<evidence type="ECO:0000259" key="6">
    <source>
        <dbReference type="Pfam" id="PF01575"/>
    </source>
</evidence>
<dbReference type="InterPro" id="IPR029069">
    <property type="entry name" value="HotDog_dom_sf"/>
</dbReference>
<accession>C8X6J7</accession>
<comment type="similarity">
    <text evidence="1">Belongs to the enoyl-CoA hydratase/isomerase family.</text>
</comment>
<gene>
    <name evidence="7" type="ordered locus">Namu_2485</name>
</gene>
<dbReference type="InterPro" id="IPR011966">
    <property type="entry name" value="PaaN-DH"/>
</dbReference>
<keyword evidence="3" id="KW-0560">Oxidoreductase</keyword>
<proteinExistence type="inferred from homology"/>
<dbReference type="Gene3D" id="3.10.129.10">
    <property type="entry name" value="Hotdog Thioesterase"/>
    <property type="match status" value="1"/>
</dbReference>
<dbReference type="Proteomes" id="UP000002218">
    <property type="component" value="Chromosome"/>
</dbReference>
<dbReference type="OrthoDB" id="9759612at2"/>
<keyword evidence="8" id="KW-1185">Reference proteome</keyword>
<evidence type="ECO:0000256" key="4">
    <source>
        <dbReference type="SAM" id="MobiDB-lite"/>
    </source>
</evidence>
<dbReference type="eggNOG" id="COG1012">
    <property type="taxonomic scope" value="Bacteria"/>
</dbReference>
<dbReference type="STRING" id="479431.Namu_2485"/>
<dbReference type="NCBIfam" id="TIGR02278">
    <property type="entry name" value="PaaN-DH"/>
    <property type="match status" value="1"/>
</dbReference>
<dbReference type="EMBL" id="CP001737">
    <property type="protein sequence ID" value="ACV78852.1"/>
    <property type="molecule type" value="Genomic_DNA"/>
</dbReference>
<dbReference type="RefSeq" id="WP_015747740.1">
    <property type="nucleotide sequence ID" value="NC_013235.1"/>
</dbReference>
<dbReference type="SUPFAM" id="SSF54637">
    <property type="entry name" value="Thioesterase/thiol ester dehydrase-isomerase"/>
    <property type="match status" value="1"/>
</dbReference>
<dbReference type="Pfam" id="PF00171">
    <property type="entry name" value="Aldedh"/>
    <property type="match status" value="1"/>
</dbReference>
<dbReference type="InParanoid" id="C8X6J7"/>
<dbReference type="InterPro" id="IPR016161">
    <property type="entry name" value="Ald_DH/histidinol_DH"/>
</dbReference>
<protein>
    <submittedName>
        <fullName evidence="7">Phenylacetic acid degradation protein paaN</fullName>
    </submittedName>
</protein>
<evidence type="ECO:0000313" key="8">
    <source>
        <dbReference type="Proteomes" id="UP000002218"/>
    </source>
</evidence>
<dbReference type="CDD" id="cd07128">
    <property type="entry name" value="ALDH_MaoC-N"/>
    <property type="match status" value="1"/>
</dbReference>
<dbReference type="GO" id="GO:0016620">
    <property type="term" value="F:oxidoreductase activity, acting on the aldehyde or oxo group of donors, NAD or NADP as acceptor"/>
    <property type="evidence" value="ECO:0007669"/>
    <property type="project" value="InterPro"/>
</dbReference>
<sequence>MTVAVTSYVAGRWQDPAGDRVALLDAVTSAPVAEIGTAPIDLAPVIDHARSVGGPALRELTFHERALALKHLALHLNGRRDAFYALSAWTGATRRDSLIDVDGGIGVLFTYASKGRRELPNTGVLVDGPAEKLGRGGQFVGQHIYTPRRGIALQINAFNFPVWGMLEKLGPAFLAGVPTVVKPASQTSYLTQAVVAEIIASGLLPEGSLQLVAGGSRGLLDLLDEQDTVAFTGSAATAAALRTHPRVLAGVRFSSEADSLNFSVLGADIAAGSVEFDLYVRQLVTEMTAKAGQKCTAIRRALVPEPLVPAVIDAVQARIRDKVRVGNPAAPEVTMGALVGLAQRDEVRKSLNALAGAARMVVGDPDRFDLVDADPRRGAFLPPILLHAADSARSEPHEVEVFGPVSTVIGYRDTAHAVELAARGRGSLVGSLVSADPDVVRELVLGVAPWHGRLLVLDQESAPESTGHGSPLPTLVHGGPGRAGDGEELGGIRGMKHYLQRTAIQGSPRAVSAITGTWVTGAPRTTGGVHPFRKSLAELRIGDAVVAGPRVITLDDIEAFAELSGDTFYAHMDQAAAAANPFFDGRVAHGYFVVSLAAGLFVSPEPGPVLANVGLNNLVFTTPVYPGDALTVALTAKAISPRVDSDWGDVTWDAVITNQNEAVVATYDVLTSVAKTWPVAPAE</sequence>
<dbReference type="NCBIfam" id="NF008868">
    <property type="entry name" value="PRK11903.1"/>
    <property type="match status" value="1"/>
</dbReference>
<dbReference type="Pfam" id="PF01575">
    <property type="entry name" value="MaoC_dehydratas"/>
    <property type="match status" value="1"/>
</dbReference>
<dbReference type="Gene3D" id="3.40.309.10">
    <property type="entry name" value="Aldehyde Dehydrogenase, Chain A, domain 2"/>
    <property type="match status" value="1"/>
</dbReference>
<evidence type="ECO:0000313" key="7">
    <source>
        <dbReference type="EMBL" id="ACV78852.1"/>
    </source>
</evidence>
<dbReference type="InterPro" id="IPR015590">
    <property type="entry name" value="Aldehyde_DH_dom"/>
</dbReference>
<dbReference type="HOGENOM" id="CLU_025047_0_0_11"/>
<dbReference type="PANTHER" id="PTHR43111:SF1">
    <property type="entry name" value="ALDEHYDE DEHYDROGENASE B-RELATED"/>
    <property type="match status" value="1"/>
</dbReference>
<dbReference type="eggNOG" id="COG2030">
    <property type="taxonomic scope" value="Bacteria"/>
</dbReference>
<organism evidence="7 8">
    <name type="scientific">Nakamurella multipartita (strain ATCC 700099 / DSM 44233 / CIP 104796 / JCM 9543 / NBRC 105858 / Y-104)</name>
    <name type="common">Microsphaera multipartita</name>
    <dbReference type="NCBI Taxonomy" id="479431"/>
    <lineage>
        <taxon>Bacteria</taxon>
        <taxon>Bacillati</taxon>
        <taxon>Actinomycetota</taxon>
        <taxon>Actinomycetes</taxon>
        <taxon>Nakamurellales</taxon>
        <taxon>Nakamurellaceae</taxon>
        <taxon>Nakamurella</taxon>
    </lineage>
</organism>
<reference evidence="7 8" key="2">
    <citation type="journal article" date="2010" name="Stand. Genomic Sci.">
        <title>Complete genome sequence of Nakamurella multipartita type strain (Y-104).</title>
        <authorList>
            <person name="Tice H."/>
            <person name="Mayilraj S."/>
            <person name="Sims D."/>
            <person name="Lapidus A."/>
            <person name="Nolan M."/>
            <person name="Lucas S."/>
            <person name="Glavina Del Rio T."/>
            <person name="Copeland A."/>
            <person name="Cheng J.F."/>
            <person name="Meincke L."/>
            <person name="Bruce D."/>
            <person name="Goodwin L."/>
            <person name="Pitluck S."/>
            <person name="Ivanova N."/>
            <person name="Mavromatis K."/>
            <person name="Ovchinnikova G."/>
            <person name="Pati A."/>
            <person name="Chen A."/>
            <person name="Palaniappan K."/>
            <person name="Land M."/>
            <person name="Hauser L."/>
            <person name="Chang Y.J."/>
            <person name="Jeffries C.D."/>
            <person name="Detter J.C."/>
            <person name="Brettin T."/>
            <person name="Rohde M."/>
            <person name="Goker M."/>
            <person name="Bristow J."/>
            <person name="Eisen J.A."/>
            <person name="Markowitz V."/>
            <person name="Hugenholtz P."/>
            <person name="Kyrpides N.C."/>
            <person name="Klenk H.P."/>
            <person name="Chen F."/>
        </authorList>
    </citation>
    <scope>NUCLEOTIDE SEQUENCE [LARGE SCALE GENOMIC DNA]</scope>
    <source>
        <strain evidence="8">ATCC 700099 / DSM 44233 / CIP 104796 / JCM 9543 / NBRC 105858 / Y-104</strain>
    </source>
</reference>
<evidence type="ECO:0000256" key="1">
    <source>
        <dbReference type="ARBA" id="ARBA00005254"/>
    </source>
</evidence>
<name>C8X6J7_NAKMY</name>
<feature type="domain" description="MaoC-like" evidence="6">
    <location>
        <begin position="542"/>
        <end position="636"/>
    </location>
</feature>
<dbReference type="InterPro" id="IPR016163">
    <property type="entry name" value="Ald_DH_C"/>
</dbReference>
<comment type="similarity">
    <text evidence="2">Belongs to the aldehyde dehydrogenase family.</text>
</comment>
<dbReference type="AlphaFoldDB" id="C8X6J7"/>